<dbReference type="Pfam" id="PF00067">
    <property type="entry name" value="p450"/>
    <property type="match status" value="2"/>
</dbReference>
<dbReference type="PANTHER" id="PTHR47955:SF8">
    <property type="entry name" value="CYTOCHROME P450 71D11-LIKE"/>
    <property type="match status" value="1"/>
</dbReference>
<accession>A0ABU6XH90</accession>
<evidence type="ECO:0000256" key="2">
    <source>
        <dbReference type="ARBA" id="ARBA00022617"/>
    </source>
</evidence>
<dbReference type="EMBL" id="JASCZI010211896">
    <property type="protein sequence ID" value="MED6197407.1"/>
    <property type="molecule type" value="Genomic_DNA"/>
</dbReference>
<keyword evidence="7" id="KW-1185">Reference proteome</keyword>
<evidence type="ECO:0008006" key="8">
    <source>
        <dbReference type="Google" id="ProtNLM"/>
    </source>
</evidence>
<dbReference type="Proteomes" id="UP001341840">
    <property type="component" value="Unassembled WGS sequence"/>
</dbReference>
<gene>
    <name evidence="6" type="ORF">PIB30_056250</name>
</gene>
<dbReference type="SUPFAM" id="SSF48264">
    <property type="entry name" value="Cytochrome P450"/>
    <property type="match status" value="1"/>
</dbReference>
<evidence type="ECO:0000313" key="6">
    <source>
        <dbReference type="EMBL" id="MED6197407.1"/>
    </source>
</evidence>
<dbReference type="InterPro" id="IPR001128">
    <property type="entry name" value="Cyt_P450"/>
</dbReference>
<keyword evidence="5" id="KW-0408">Iron</keyword>
<comment type="caution">
    <text evidence="6">The sequence shown here is derived from an EMBL/GenBank/DDBJ whole genome shotgun (WGS) entry which is preliminary data.</text>
</comment>
<comment type="similarity">
    <text evidence="1">Belongs to the cytochrome P450 family.</text>
</comment>
<proteinExistence type="inferred from homology"/>
<keyword evidence="2" id="KW-0349">Heme</keyword>
<evidence type="ECO:0000256" key="5">
    <source>
        <dbReference type="ARBA" id="ARBA00023004"/>
    </source>
</evidence>
<feature type="non-terminal residue" evidence="6">
    <location>
        <position position="234"/>
    </location>
</feature>
<evidence type="ECO:0000256" key="4">
    <source>
        <dbReference type="ARBA" id="ARBA00023002"/>
    </source>
</evidence>
<keyword evidence="4" id="KW-0560">Oxidoreductase</keyword>
<sequence>MHLQLGEIFAIVVSSPEYAKDVMKTYDVIFASRPKFLFSEIVTYNCTDIAFSPYGNYWKQLRRISTSELFTPKQHDDDQPHRRSDFNNVCNHFKGCVGSKCKDQEEFIGIAKEVAMIGAGFDIGEFFPSSKWIQLLSALRPKLERLRRKDLVDVLLKFVDDGNGINQDISLTMDNIKAIILILFTAGGETSATTIDWVMAEMIKNPRVMQKAQEEVREIFNKIGRVDETCIKEL</sequence>
<dbReference type="InterPro" id="IPR036396">
    <property type="entry name" value="Cyt_P450_sf"/>
</dbReference>
<evidence type="ECO:0000256" key="1">
    <source>
        <dbReference type="ARBA" id="ARBA00010617"/>
    </source>
</evidence>
<reference evidence="6 7" key="1">
    <citation type="journal article" date="2023" name="Plants (Basel)">
        <title>Bridging the Gap: Combining Genomics and Transcriptomics Approaches to Understand Stylosanthes scabra, an Orphan Legume from the Brazilian Caatinga.</title>
        <authorList>
            <person name="Ferreira-Neto J.R.C."/>
            <person name="da Silva M.D."/>
            <person name="Binneck E."/>
            <person name="de Melo N.F."/>
            <person name="da Silva R.H."/>
            <person name="de Melo A.L.T.M."/>
            <person name="Pandolfi V."/>
            <person name="Bustamante F.O."/>
            <person name="Brasileiro-Vidal A.C."/>
            <person name="Benko-Iseppon A.M."/>
        </authorList>
    </citation>
    <scope>NUCLEOTIDE SEQUENCE [LARGE SCALE GENOMIC DNA]</scope>
    <source>
        <tissue evidence="6">Leaves</tissue>
    </source>
</reference>
<organism evidence="6 7">
    <name type="scientific">Stylosanthes scabra</name>
    <dbReference type="NCBI Taxonomy" id="79078"/>
    <lineage>
        <taxon>Eukaryota</taxon>
        <taxon>Viridiplantae</taxon>
        <taxon>Streptophyta</taxon>
        <taxon>Embryophyta</taxon>
        <taxon>Tracheophyta</taxon>
        <taxon>Spermatophyta</taxon>
        <taxon>Magnoliopsida</taxon>
        <taxon>eudicotyledons</taxon>
        <taxon>Gunneridae</taxon>
        <taxon>Pentapetalae</taxon>
        <taxon>rosids</taxon>
        <taxon>fabids</taxon>
        <taxon>Fabales</taxon>
        <taxon>Fabaceae</taxon>
        <taxon>Papilionoideae</taxon>
        <taxon>50 kb inversion clade</taxon>
        <taxon>dalbergioids sensu lato</taxon>
        <taxon>Dalbergieae</taxon>
        <taxon>Pterocarpus clade</taxon>
        <taxon>Stylosanthes</taxon>
    </lineage>
</organism>
<dbReference type="PANTHER" id="PTHR47955">
    <property type="entry name" value="CYTOCHROME P450 FAMILY 71 PROTEIN"/>
    <property type="match status" value="1"/>
</dbReference>
<evidence type="ECO:0000313" key="7">
    <source>
        <dbReference type="Proteomes" id="UP001341840"/>
    </source>
</evidence>
<dbReference type="Gene3D" id="1.10.630.10">
    <property type="entry name" value="Cytochrome P450"/>
    <property type="match status" value="1"/>
</dbReference>
<evidence type="ECO:0000256" key="3">
    <source>
        <dbReference type="ARBA" id="ARBA00022723"/>
    </source>
</evidence>
<name>A0ABU6XH90_9FABA</name>
<keyword evidence="3" id="KW-0479">Metal-binding</keyword>
<protein>
    <recommendedName>
        <fullName evidence="8">Cytochrome P450</fullName>
    </recommendedName>
</protein>